<sequence length="193" mass="19641">MATVQHSALTDPNIHEPKGVSTAAAGKVYVANGAGSGSWIYPSGHAYADMYITGSSTAQTLSAASAKAKLNPTGAWTANGSQAATIDATNGQITVSAGGVYQLDFWMVFETAAIASGAAYNFHYAVNGTPGTRKVYVKKTSNGVDTLHTSAIGYATLAANDIFSMQVSGDGTSSGTNIIPKEGGLSLLLVDPT</sequence>
<organism evidence="1">
    <name type="scientific">uncultured Caudovirales phage</name>
    <dbReference type="NCBI Taxonomy" id="2100421"/>
    <lineage>
        <taxon>Viruses</taxon>
        <taxon>Duplodnaviria</taxon>
        <taxon>Heunggongvirae</taxon>
        <taxon>Uroviricota</taxon>
        <taxon>Caudoviricetes</taxon>
        <taxon>Peduoviridae</taxon>
        <taxon>Maltschvirus</taxon>
        <taxon>Maltschvirus maltsch</taxon>
    </lineage>
</organism>
<evidence type="ECO:0000313" key="1">
    <source>
        <dbReference type="EMBL" id="CAB4161428.1"/>
    </source>
</evidence>
<gene>
    <name evidence="1" type="ORF">UFOVP729_51</name>
</gene>
<reference evidence="1" key="1">
    <citation type="submission" date="2020-04" db="EMBL/GenBank/DDBJ databases">
        <authorList>
            <person name="Chiriac C."/>
            <person name="Salcher M."/>
            <person name="Ghai R."/>
            <person name="Kavagutti S V."/>
        </authorList>
    </citation>
    <scope>NUCLEOTIDE SEQUENCE</scope>
</reference>
<protein>
    <submittedName>
        <fullName evidence="1">Uncharacterized protein</fullName>
    </submittedName>
</protein>
<accession>A0A6J5NWG6</accession>
<proteinExistence type="predicted"/>
<dbReference type="EMBL" id="LR796700">
    <property type="protein sequence ID" value="CAB4161428.1"/>
    <property type="molecule type" value="Genomic_DNA"/>
</dbReference>
<name>A0A6J5NWG6_9CAUD</name>